<dbReference type="InterPro" id="IPR029058">
    <property type="entry name" value="AB_hydrolase_fold"/>
</dbReference>
<dbReference type="Proteomes" id="UP000007127">
    <property type="component" value="Chromosome"/>
</dbReference>
<dbReference type="GeneID" id="31927452"/>
<keyword evidence="2" id="KW-0378">Hydrolase</keyword>
<evidence type="ECO:0000259" key="1">
    <source>
        <dbReference type="Pfam" id="PF12697"/>
    </source>
</evidence>
<evidence type="ECO:0000313" key="2">
    <source>
        <dbReference type="EMBL" id="AJD51897.1"/>
    </source>
</evidence>
<reference evidence="2 3" key="1">
    <citation type="journal article" date="2012" name="J. Bacteriol.">
        <title>Genome sequence of Thalassospira xiamenensis type strain M-5.</title>
        <authorList>
            <person name="Lai Q."/>
            <person name="Shao Z."/>
        </authorList>
    </citation>
    <scope>NUCLEOTIDE SEQUENCE [LARGE SCALE GENOMIC DNA]</scope>
    <source>
        <strain evidence="2 3">M-5</strain>
    </source>
</reference>
<dbReference type="Gene3D" id="3.40.50.1820">
    <property type="entry name" value="alpha/beta hydrolase"/>
    <property type="match status" value="1"/>
</dbReference>
<dbReference type="PANTHER" id="PTHR42886">
    <property type="entry name" value="RE40534P-RELATED"/>
    <property type="match status" value="1"/>
</dbReference>
<dbReference type="Pfam" id="PF12697">
    <property type="entry name" value="Abhydrolase_6"/>
    <property type="match status" value="1"/>
</dbReference>
<name>A0AB72UCM1_9PROT</name>
<sequence>MSPELEIFRRNPGNKPKCKNPIVFVHGAFTGAWCWNEHFLTWFADQGFETISFSLRGHGGSGGRDLRSLASIDDYVEDLETVVDTLGQKPILIGHSMGGYIIQKYLEKHKAAAAVLMASVPPEGLLASNTMMAMAKPDLYLQMFWLQAIGPHTLLRDRLGRAMLSPDIAEDEGMIYFGRLETESHRALMDMMGANPVFLSQTDLPPILAIGARNDEIIQSELVNHTAKRLGADCILLDDIAHAMMLDAKWEKASSQIAKWLEKKRGRKTGQYLKEDRSLIDYKKRIQF</sequence>
<accession>A0AB72UCM1</accession>
<dbReference type="SUPFAM" id="SSF53474">
    <property type="entry name" value="alpha/beta-Hydrolases"/>
    <property type="match status" value="1"/>
</dbReference>
<dbReference type="KEGG" id="txi:TH3_08895"/>
<dbReference type="GO" id="GO:0052689">
    <property type="term" value="F:carboxylic ester hydrolase activity"/>
    <property type="evidence" value="ECO:0007669"/>
    <property type="project" value="TreeGrafter"/>
</dbReference>
<dbReference type="EMBL" id="CP004388">
    <property type="protein sequence ID" value="AJD51897.1"/>
    <property type="molecule type" value="Genomic_DNA"/>
</dbReference>
<dbReference type="GO" id="GO:0006654">
    <property type="term" value="P:phosphatidic acid biosynthetic process"/>
    <property type="evidence" value="ECO:0007669"/>
    <property type="project" value="TreeGrafter"/>
</dbReference>
<feature type="domain" description="AB hydrolase-1" evidence="1">
    <location>
        <begin position="22"/>
        <end position="248"/>
    </location>
</feature>
<dbReference type="InterPro" id="IPR000073">
    <property type="entry name" value="AB_hydrolase_1"/>
</dbReference>
<evidence type="ECO:0000313" key="3">
    <source>
        <dbReference type="Proteomes" id="UP000007127"/>
    </source>
</evidence>
<dbReference type="GO" id="GO:0042171">
    <property type="term" value="F:lysophosphatidic acid acyltransferase activity"/>
    <property type="evidence" value="ECO:0007669"/>
    <property type="project" value="TreeGrafter"/>
</dbReference>
<proteinExistence type="predicted"/>
<dbReference type="GO" id="GO:0055088">
    <property type="term" value="P:lipid homeostasis"/>
    <property type="evidence" value="ECO:0007669"/>
    <property type="project" value="TreeGrafter"/>
</dbReference>
<dbReference type="RefSeq" id="WP_007089921.1">
    <property type="nucleotide sequence ID" value="NZ_CP004388.1"/>
</dbReference>
<organism evidence="2 3">
    <name type="scientific">Thalassospira xiamenensis M-5 = DSM 17429</name>
    <dbReference type="NCBI Taxonomy" id="1123366"/>
    <lineage>
        <taxon>Bacteria</taxon>
        <taxon>Pseudomonadati</taxon>
        <taxon>Pseudomonadota</taxon>
        <taxon>Alphaproteobacteria</taxon>
        <taxon>Rhodospirillales</taxon>
        <taxon>Thalassospiraceae</taxon>
        <taxon>Thalassospira</taxon>
    </lineage>
</organism>
<dbReference type="AlphaFoldDB" id="A0AB72UCM1"/>
<dbReference type="PANTHER" id="PTHR42886:SF42">
    <property type="entry name" value="ALPHA_BETA-HYDROLASES SUPERFAMILY PROTEIN"/>
    <property type="match status" value="1"/>
</dbReference>
<protein>
    <submittedName>
        <fullName evidence="2">Alpha/beta hydrolase fold protein</fullName>
    </submittedName>
</protein>
<gene>
    <name evidence="2" type="ORF">TH3_08895</name>
</gene>